<dbReference type="PATRIC" id="fig|1227491.4.peg.3884"/>
<dbReference type="Proteomes" id="UP000011591">
    <property type="component" value="Unassembled WGS sequence"/>
</dbReference>
<evidence type="ECO:0000313" key="1">
    <source>
        <dbReference type="EMBL" id="ELZ00263.1"/>
    </source>
</evidence>
<dbReference type="AlphaFoldDB" id="M0AQN9"/>
<keyword evidence="2" id="KW-1185">Reference proteome</keyword>
<protein>
    <submittedName>
        <fullName evidence="1">Uncharacterized protein</fullName>
    </submittedName>
</protein>
<accession>M0AQN9</accession>
<proteinExistence type="predicted"/>
<sequence length="290" mass="32044">MEGEAGTATTSISWRRHPDVDDRKPVVRTVPYAEFVLEHPDLDPTTLNAEFFPDAVPYTEGSRDRVFYWRPALRDSSPPATDWSFAYATTHDLVGRSETTVGIRGLTTELATGVAIVVDGTAGSDASMAHVRDYEAPNIRIVDVTPDSIRLAVDGDDVEVAASGRRRIELSPRAVELIGEDEPEEITPELAVRYPGRREIHHPATNASDRLFPSFDIDLTSLSNPLAVPIRNGELDHAALATDLGVSLEERSYPERVLWQAFAYTAFDPRRESVPDIGRTDDDHLVVTAR</sequence>
<dbReference type="EMBL" id="AOIP01000053">
    <property type="protein sequence ID" value="ELZ00263.1"/>
    <property type="molecule type" value="Genomic_DNA"/>
</dbReference>
<gene>
    <name evidence="1" type="ORF">C480_19177</name>
</gene>
<reference evidence="1 2" key="1">
    <citation type="journal article" date="2014" name="PLoS Genet.">
        <title>Phylogenetically driven sequencing of extremely halophilic archaea reveals strategies for static and dynamic osmo-response.</title>
        <authorList>
            <person name="Becker E.A."/>
            <person name="Seitzer P.M."/>
            <person name="Tritt A."/>
            <person name="Larsen D."/>
            <person name="Krusor M."/>
            <person name="Yao A.I."/>
            <person name="Wu D."/>
            <person name="Madern D."/>
            <person name="Eisen J.A."/>
            <person name="Darling A.E."/>
            <person name="Facciotti M.T."/>
        </authorList>
    </citation>
    <scope>NUCLEOTIDE SEQUENCE [LARGE SCALE GENOMIC DNA]</scope>
    <source>
        <strain evidence="1 2">DSM 13077</strain>
    </source>
</reference>
<name>M0AQN9_9EURY</name>
<evidence type="ECO:0000313" key="2">
    <source>
        <dbReference type="Proteomes" id="UP000011591"/>
    </source>
</evidence>
<comment type="caution">
    <text evidence="1">The sequence shown here is derived from an EMBL/GenBank/DDBJ whole genome shotgun (WGS) entry which is preliminary data.</text>
</comment>
<organism evidence="1 2">
    <name type="scientific">Natrialba aegyptia DSM 13077</name>
    <dbReference type="NCBI Taxonomy" id="1227491"/>
    <lineage>
        <taxon>Archaea</taxon>
        <taxon>Methanobacteriati</taxon>
        <taxon>Methanobacteriota</taxon>
        <taxon>Stenosarchaea group</taxon>
        <taxon>Halobacteria</taxon>
        <taxon>Halobacteriales</taxon>
        <taxon>Natrialbaceae</taxon>
        <taxon>Natrialba</taxon>
    </lineage>
</organism>